<evidence type="ECO:0000259" key="7">
    <source>
        <dbReference type="PROSITE" id="PS50192"/>
    </source>
</evidence>
<evidence type="ECO:0000313" key="9">
    <source>
        <dbReference type="Proteomes" id="UP001597327"/>
    </source>
</evidence>
<dbReference type="PANTHER" id="PTHR32089:SF112">
    <property type="entry name" value="LYSOZYME-LIKE PROTEIN-RELATED"/>
    <property type="match status" value="1"/>
</dbReference>
<comment type="similarity">
    <text evidence="4">Belongs to the methyl-accepting chemotaxis (MCP) protein family.</text>
</comment>
<dbReference type="SUPFAM" id="SSF58104">
    <property type="entry name" value="Methyl-accepting chemotaxis protein (MCP) signaling domain"/>
    <property type="match status" value="1"/>
</dbReference>
<dbReference type="InterPro" id="IPR004089">
    <property type="entry name" value="MCPsignal_dom"/>
</dbReference>
<dbReference type="PANTHER" id="PTHR32089">
    <property type="entry name" value="METHYL-ACCEPTING CHEMOTAXIS PROTEIN MCPB"/>
    <property type="match status" value="1"/>
</dbReference>
<dbReference type="Gene3D" id="1.10.490.10">
    <property type="entry name" value="Globins"/>
    <property type="match status" value="1"/>
</dbReference>
<feature type="domain" description="T-SNARE coiled-coil homology" evidence="7">
    <location>
        <begin position="357"/>
        <end position="419"/>
    </location>
</feature>
<dbReference type="Proteomes" id="UP001597327">
    <property type="component" value="Unassembled WGS sequence"/>
</dbReference>
<protein>
    <submittedName>
        <fullName evidence="8">Methyl-accepting chemotaxis protein</fullName>
    </submittedName>
</protein>
<keyword evidence="3 5" id="KW-0807">Transducer</keyword>
<dbReference type="Gene3D" id="1.10.287.950">
    <property type="entry name" value="Methyl-accepting chemotaxis protein"/>
    <property type="match status" value="1"/>
</dbReference>
<dbReference type="InterPro" id="IPR000727">
    <property type="entry name" value="T_SNARE_dom"/>
</dbReference>
<dbReference type="Pfam" id="PF11563">
    <property type="entry name" value="Protoglobin"/>
    <property type="match status" value="1"/>
</dbReference>
<comment type="subcellular location">
    <subcellularLocation>
        <location evidence="1">Cell inner membrane</location>
        <topology evidence="1">Multi-pass membrane protein</topology>
    </subcellularLocation>
</comment>
<dbReference type="PROSITE" id="PS50111">
    <property type="entry name" value="CHEMOTAXIS_TRANSDUC_2"/>
    <property type="match status" value="1"/>
</dbReference>
<evidence type="ECO:0000256" key="1">
    <source>
        <dbReference type="ARBA" id="ARBA00004429"/>
    </source>
</evidence>
<evidence type="ECO:0000256" key="2">
    <source>
        <dbReference type="ARBA" id="ARBA00022519"/>
    </source>
</evidence>
<proteinExistence type="inferred from homology"/>
<evidence type="ECO:0000313" key="8">
    <source>
        <dbReference type="EMBL" id="MFD1695076.1"/>
    </source>
</evidence>
<feature type="domain" description="Methyl-accepting transducer" evidence="6">
    <location>
        <begin position="212"/>
        <end position="441"/>
    </location>
</feature>
<dbReference type="Pfam" id="PF00015">
    <property type="entry name" value="MCPsignal"/>
    <property type="match status" value="1"/>
</dbReference>
<dbReference type="EMBL" id="JBHUFA010000001">
    <property type="protein sequence ID" value="MFD1695076.1"/>
    <property type="molecule type" value="Genomic_DNA"/>
</dbReference>
<dbReference type="PRINTS" id="PR00260">
    <property type="entry name" value="CHEMTRNSDUCR"/>
</dbReference>
<evidence type="ECO:0000256" key="3">
    <source>
        <dbReference type="ARBA" id="ARBA00023224"/>
    </source>
</evidence>
<dbReference type="CDD" id="cd01068">
    <property type="entry name" value="globin_sensor"/>
    <property type="match status" value="1"/>
</dbReference>
<name>A0ABW4JWE7_9HYPH</name>
<keyword evidence="2" id="KW-0997">Cell inner membrane</keyword>
<dbReference type="SUPFAM" id="SSF46458">
    <property type="entry name" value="Globin-like"/>
    <property type="match status" value="1"/>
</dbReference>
<dbReference type="InterPro" id="IPR039379">
    <property type="entry name" value="Protoglobin_sensor_dom"/>
</dbReference>
<comment type="caution">
    <text evidence="8">The sequence shown here is derived from an EMBL/GenBank/DDBJ whole genome shotgun (WGS) entry which is preliminary data.</text>
</comment>
<dbReference type="InterPro" id="IPR009050">
    <property type="entry name" value="Globin-like_sf"/>
</dbReference>
<keyword evidence="2" id="KW-1003">Cell membrane</keyword>
<dbReference type="RefSeq" id="WP_149891144.1">
    <property type="nucleotide sequence ID" value="NZ_VORA01000001.1"/>
</dbReference>
<dbReference type="SMART" id="SM00283">
    <property type="entry name" value="MA"/>
    <property type="match status" value="1"/>
</dbReference>
<evidence type="ECO:0000259" key="6">
    <source>
        <dbReference type="PROSITE" id="PS50111"/>
    </source>
</evidence>
<dbReference type="PROSITE" id="PS50192">
    <property type="entry name" value="T_SNARE"/>
    <property type="match status" value="1"/>
</dbReference>
<dbReference type="InterPro" id="IPR044398">
    <property type="entry name" value="Globin-sensor_dom"/>
</dbReference>
<accession>A0ABW4JWE7</accession>
<organism evidence="8 9">
    <name type="scientific">Roseibium aestuarii</name>
    <dbReference type="NCBI Taxonomy" id="2600299"/>
    <lineage>
        <taxon>Bacteria</taxon>
        <taxon>Pseudomonadati</taxon>
        <taxon>Pseudomonadota</taxon>
        <taxon>Alphaproteobacteria</taxon>
        <taxon>Hyphomicrobiales</taxon>
        <taxon>Stappiaceae</taxon>
        <taxon>Roseibium</taxon>
    </lineage>
</organism>
<evidence type="ECO:0000256" key="4">
    <source>
        <dbReference type="ARBA" id="ARBA00029447"/>
    </source>
</evidence>
<dbReference type="InterPro" id="IPR004090">
    <property type="entry name" value="Chemotax_Me-accpt_rcpt"/>
</dbReference>
<gene>
    <name evidence="8" type="ORF">ACFSC7_06080</name>
</gene>
<reference evidence="9" key="1">
    <citation type="journal article" date="2019" name="Int. J. Syst. Evol. Microbiol.">
        <title>The Global Catalogue of Microorganisms (GCM) 10K type strain sequencing project: providing services to taxonomists for standard genome sequencing and annotation.</title>
        <authorList>
            <consortium name="The Broad Institute Genomics Platform"/>
            <consortium name="The Broad Institute Genome Sequencing Center for Infectious Disease"/>
            <person name="Wu L."/>
            <person name="Ma J."/>
        </authorList>
    </citation>
    <scope>NUCLEOTIDE SEQUENCE [LARGE SCALE GENOMIC DNA]</scope>
    <source>
        <strain evidence="9">JCM 3369</strain>
    </source>
</reference>
<sequence length="461" mass="48990">MKSGKIGAQGAGGKEVAGGTSSVWTWMGTGKDAGFSPEFRKQALERLRIVLTAFYDHVRVTPEARRFFSDASVMDHAAEMQIRHWTLLLEGRLDEDYFASARRIGEVHNRLGLDTSLYLEAYGFILSRLVKDLSAPGSRRFFTRRKQAATAQALERLIALAVFDMSQVIAVYTEAGQKDRTRALAELGDLFRQSIGAVSDELETMARGLTNSAECLIDVSSSTEQGLGLAERGSNATAENINTVAVASEELTSSVGEIGRQVQQSYAIAEEATSTSTQAIETMSQLTQAAGRVGEIISLINDIAAKTNLLALNATIEAARAGEAGRGFAVVATEVKDLADQTARATAEIAAQVEEIQTVTASSATALEEVHATIRRLNEIAAVINDAVDQQGAATREISSNIQLAANGAGEASSAILAIGEGARRTFAEAGKVREGMSGLSGQARRLQEVSASFLQKVAAS</sequence>
<evidence type="ECO:0000256" key="5">
    <source>
        <dbReference type="PROSITE-ProRule" id="PRU00284"/>
    </source>
</evidence>
<dbReference type="InterPro" id="IPR012292">
    <property type="entry name" value="Globin/Proto"/>
</dbReference>
<keyword evidence="2" id="KW-0472">Membrane</keyword>
<keyword evidence="9" id="KW-1185">Reference proteome</keyword>